<evidence type="ECO:0000256" key="10">
    <source>
        <dbReference type="SAM" id="Phobius"/>
    </source>
</evidence>
<feature type="transmembrane region" description="Helical" evidence="10">
    <location>
        <begin position="134"/>
        <end position="154"/>
    </location>
</feature>
<dbReference type="InterPro" id="IPR002550">
    <property type="entry name" value="CNNM"/>
</dbReference>
<accession>A0A1Q9JF69</accession>
<dbReference type="InterPro" id="IPR044751">
    <property type="entry name" value="Ion_transp-like_CBS"/>
</dbReference>
<evidence type="ECO:0000259" key="11">
    <source>
        <dbReference type="PROSITE" id="PS51371"/>
    </source>
</evidence>
<feature type="transmembrane region" description="Helical" evidence="10">
    <location>
        <begin position="13"/>
        <end position="34"/>
    </location>
</feature>
<dbReference type="InterPro" id="IPR036318">
    <property type="entry name" value="FAD-bd_PCMH-like_sf"/>
</dbReference>
<name>A0A1Q9JF69_9FIRM</name>
<keyword evidence="4" id="KW-0677">Repeat</keyword>
<feature type="transmembrane region" description="Helical" evidence="10">
    <location>
        <begin position="70"/>
        <end position="89"/>
    </location>
</feature>
<dbReference type="RefSeq" id="WP_075711864.1">
    <property type="nucleotide sequence ID" value="NZ_MJIE01000001.1"/>
</dbReference>
<feature type="transmembrane region" description="Helical" evidence="10">
    <location>
        <begin position="95"/>
        <end position="113"/>
    </location>
</feature>
<comment type="subcellular location">
    <subcellularLocation>
        <location evidence="1">Membrane</location>
        <topology evidence="1">Multi-pass membrane protein</topology>
    </subcellularLocation>
</comment>
<dbReference type="SMART" id="SM01091">
    <property type="entry name" value="CorC_HlyC"/>
    <property type="match status" value="1"/>
</dbReference>
<feature type="domain" description="CBS" evidence="11">
    <location>
        <begin position="209"/>
        <end position="269"/>
    </location>
</feature>
<feature type="domain" description="CNNM transmembrane" evidence="12">
    <location>
        <begin position="6"/>
        <end position="190"/>
    </location>
</feature>
<evidence type="ECO:0000313" key="13">
    <source>
        <dbReference type="EMBL" id="OLR54845.1"/>
    </source>
</evidence>
<dbReference type="InterPro" id="IPR005170">
    <property type="entry name" value="Transptr-assoc_dom"/>
</dbReference>
<dbReference type="Gene3D" id="3.10.580.10">
    <property type="entry name" value="CBS-domain"/>
    <property type="match status" value="1"/>
</dbReference>
<dbReference type="InterPro" id="IPR016169">
    <property type="entry name" value="FAD-bd_PCMH_sub2"/>
</dbReference>
<gene>
    <name evidence="13" type="ORF">BHK98_01360</name>
</gene>
<dbReference type="Pfam" id="PF03471">
    <property type="entry name" value="CorC_HlyC"/>
    <property type="match status" value="1"/>
</dbReference>
<protein>
    <submittedName>
        <fullName evidence="13">Hemolysin</fullName>
    </submittedName>
</protein>
<evidence type="ECO:0000256" key="5">
    <source>
        <dbReference type="ARBA" id="ARBA00022989"/>
    </source>
</evidence>
<dbReference type="Pfam" id="PF00571">
    <property type="entry name" value="CBS"/>
    <property type="match status" value="1"/>
</dbReference>
<dbReference type="STRING" id="1261640.BHK98_01360"/>
<evidence type="ECO:0000256" key="6">
    <source>
        <dbReference type="ARBA" id="ARBA00023122"/>
    </source>
</evidence>
<keyword evidence="6 8" id="KW-0129">CBS domain</keyword>
<evidence type="ECO:0000256" key="4">
    <source>
        <dbReference type="ARBA" id="ARBA00022737"/>
    </source>
</evidence>
<dbReference type="Pfam" id="PF01595">
    <property type="entry name" value="CNNM"/>
    <property type="match status" value="1"/>
</dbReference>
<keyword evidence="14" id="KW-1185">Reference proteome</keyword>
<keyword evidence="3 9" id="KW-0812">Transmembrane</keyword>
<evidence type="ECO:0000256" key="7">
    <source>
        <dbReference type="ARBA" id="ARBA00023136"/>
    </source>
</evidence>
<evidence type="ECO:0000256" key="3">
    <source>
        <dbReference type="ARBA" id="ARBA00022692"/>
    </source>
</evidence>
<evidence type="ECO:0000313" key="14">
    <source>
        <dbReference type="Proteomes" id="UP000187404"/>
    </source>
</evidence>
<organism evidence="13 14">
    <name type="scientific">Hornefia porci</name>
    <dbReference type="NCBI Taxonomy" id="2652292"/>
    <lineage>
        <taxon>Bacteria</taxon>
        <taxon>Bacillati</taxon>
        <taxon>Bacillota</taxon>
        <taxon>Clostridia</taxon>
        <taxon>Peptostreptococcales</taxon>
        <taxon>Anaerovoracaceae</taxon>
        <taxon>Hornefia</taxon>
    </lineage>
</organism>
<evidence type="ECO:0000256" key="2">
    <source>
        <dbReference type="ARBA" id="ARBA00006337"/>
    </source>
</evidence>
<dbReference type="SUPFAM" id="SSF54631">
    <property type="entry name" value="CBS-domain pair"/>
    <property type="match status" value="1"/>
</dbReference>
<dbReference type="PANTHER" id="PTHR22777">
    <property type="entry name" value="HEMOLYSIN-RELATED"/>
    <property type="match status" value="1"/>
</dbReference>
<evidence type="ECO:0000256" key="1">
    <source>
        <dbReference type="ARBA" id="ARBA00004141"/>
    </source>
</evidence>
<comment type="similarity">
    <text evidence="2">Belongs to the UPF0053 family.</text>
</comment>
<dbReference type="SUPFAM" id="SSF56176">
    <property type="entry name" value="FAD-binding/transporter-associated domain-like"/>
    <property type="match status" value="1"/>
</dbReference>
<dbReference type="PROSITE" id="PS51846">
    <property type="entry name" value="CNNM"/>
    <property type="match status" value="1"/>
</dbReference>
<dbReference type="EMBL" id="MJIE01000001">
    <property type="protein sequence ID" value="OLR54845.1"/>
    <property type="molecule type" value="Genomic_DNA"/>
</dbReference>
<comment type="caution">
    <text evidence="13">The sequence shown here is derived from an EMBL/GenBank/DDBJ whole genome shotgun (WGS) entry which is preliminary data.</text>
</comment>
<dbReference type="InterPro" id="IPR000644">
    <property type="entry name" value="CBS_dom"/>
</dbReference>
<dbReference type="GO" id="GO:0005886">
    <property type="term" value="C:plasma membrane"/>
    <property type="evidence" value="ECO:0007669"/>
    <property type="project" value="TreeGrafter"/>
</dbReference>
<dbReference type="Gene3D" id="3.30.465.10">
    <property type="match status" value="1"/>
</dbReference>
<dbReference type="AlphaFoldDB" id="A0A1Q9JF69"/>
<evidence type="ECO:0000259" key="12">
    <source>
        <dbReference type="PROSITE" id="PS51846"/>
    </source>
</evidence>
<dbReference type="FunFam" id="3.10.580.10:FF:000002">
    <property type="entry name" value="Magnesium/cobalt efflux protein CorC"/>
    <property type="match status" value="1"/>
</dbReference>
<proteinExistence type="inferred from homology"/>
<sequence length="442" mass="50810">MTTDPDSLPLLCVLAAAAALVILNMIVVICNTAMDSVSRSKVRGWMEEEPRDPRAEKLWKLLEKPARYRYTNNLLSYVITAAGAVLVLLLPYNKIVSVLVFLAVIVSAGEIFPRKLAAQHVESIARRMAGIQTFTYRLLLPVTWLELQIANIFLRLFRQKTNVDEQGFSEDEIMSMLEVGQLNGELREEGKKMIGSIFRFDDELAYEIMTPRTDVFMIDITNPPEEYVDQLMKLRYTRMPVCNGGADDIIGILHIKDYLIKAREEGFDKVDIRGILRQPYFVPETKKIDTLFFELQKEKQHIAILIDEYGGFSGIVTMEDIIEEIVGDIDDEYDEEEENIEKLDEDDYLVDGNTDLDDLNEALGTDLESDRSETIGGYLIDMIGEIPRDGYVNQTVSFERYTFTILSVRERRIEKVRLHIDRNYSPQDEDEKTKEEKDEQKS</sequence>
<dbReference type="GO" id="GO:0050660">
    <property type="term" value="F:flavin adenine dinucleotide binding"/>
    <property type="evidence" value="ECO:0007669"/>
    <property type="project" value="InterPro"/>
</dbReference>
<dbReference type="PANTHER" id="PTHR22777:SF17">
    <property type="entry name" value="UPF0053 PROTEIN SLL0260"/>
    <property type="match status" value="1"/>
</dbReference>
<evidence type="ECO:0000256" key="8">
    <source>
        <dbReference type="PROSITE-ProRule" id="PRU00703"/>
    </source>
</evidence>
<evidence type="ECO:0000256" key="9">
    <source>
        <dbReference type="PROSITE-ProRule" id="PRU01193"/>
    </source>
</evidence>
<dbReference type="Proteomes" id="UP000187404">
    <property type="component" value="Unassembled WGS sequence"/>
</dbReference>
<keyword evidence="5 9" id="KW-1133">Transmembrane helix</keyword>
<reference evidence="13 14" key="1">
    <citation type="journal article" date="2016" name="Appl. Environ. Microbiol.">
        <title>Function and Phylogeny of Bacterial Butyryl Coenzyme A:Acetate Transferases and Their Diversity in the Proximal Colon of Swine.</title>
        <authorList>
            <person name="Trachsel J."/>
            <person name="Bayles D.O."/>
            <person name="Looft T."/>
            <person name="Levine U.Y."/>
            <person name="Allen H.K."/>
        </authorList>
    </citation>
    <scope>NUCLEOTIDE SEQUENCE [LARGE SCALE GENOMIC DNA]</scope>
    <source>
        <strain evidence="13 14">68-3-10</strain>
    </source>
</reference>
<keyword evidence="7 9" id="KW-0472">Membrane</keyword>
<dbReference type="PROSITE" id="PS51371">
    <property type="entry name" value="CBS"/>
    <property type="match status" value="2"/>
</dbReference>
<dbReference type="InterPro" id="IPR046342">
    <property type="entry name" value="CBS_dom_sf"/>
</dbReference>
<dbReference type="OrthoDB" id="9798188at2"/>
<feature type="domain" description="CBS" evidence="11">
    <location>
        <begin position="275"/>
        <end position="332"/>
    </location>
</feature>
<dbReference type="CDD" id="cd04590">
    <property type="entry name" value="CBS_pair_CorC_HlyC_assoc"/>
    <property type="match status" value="1"/>
</dbReference>